<evidence type="ECO:0000313" key="3">
    <source>
        <dbReference type="Proteomes" id="UP000253410"/>
    </source>
</evidence>
<dbReference type="OrthoDB" id="676526at2"/>
<dbReference type="EMBL" id="QFFJ01000002">
    <property type="protein sequence ID" value="RBL89845.1"/>
    <property type="molecule type" value="Genomic_DNA"/>
</dbReference>
<accession>A0A365XW76</accession>
<dbReference type="Pfam" id="PF10823">
    <property type="entry name" value="DUF2568"/>
    <property type="match status" value="1"/>
</dbReference>
<organism evidence="2 3">
    <name type="scientific">Chitinophaga flava</name>
    <dbReference type="NCBI Taxonomy" id="2259036"/>
    <lineage>
        <taxon>Bacteria</taxon>
        <taxon>Pseudomonadati</taxon>
        <taxon>Bacteroidota</taxon>
        <taxon>Chitinophagia</taxon>
        <taxon>Chitinophagales</taxon>
        <taxon>Chitinophagaceae</taxon>
        <taxon>Chitinophaga</taxon>
    </lineage>
</organism>
<dbReference type="InterPro" id="IPR021214">
    <property type="entry name" value="DUF2568"/>
</dbReference>
<evidence type="ECO:0000256" key="1">
    <source>
        <dbReference type="SAM" id="Phobius"/>
    </source>
</evidence>
<proteinExistence type="predicted"/>
<evidence type="ECO:0008006" key="4">
    <source>
        <dbReference type="Google" id="ProtNLM"/>
    </source>
</evidence>
<evidence type="ECO:0000313" key="2">
    <source>
        <dbReference type="EMBL" id="RBL89845.1"/>
    </source>
</evidence>
<dbReference type="RefSeq" id="WP_113618594.1">
    <property type="nucleotide sequence ID" value="NZ_QFFJ01000002.1"/>
</dbReference>
<comment type="caution">
    <text evidence="2">The sequence shown here is derived from an EMBL/GenBank/DDBJ whole genome shotgun (WGS) entry which is preliminary data.</text>
</comment>
<keyword evidence="1" id="KW-0812">Transmembrane</keyword>
<feature type="transmembrane region" description="Helical" evidence="1">
    <location>
        <begin position="66"/>
        <end position="85"/>
    </location>
</feature>
<name>A0A365XW76_9BACT</name>
<feature type="transmembrane region" description="Helical" evidence="1">
    <location>
        <begin position="6"/>
        <end position="28"/>
    </location>
</feature>
<gene>
    <name evidence="2" type="ORF">DF182_25525</name>
</gene>
<keyword evidence="3" id="KW-1185">Reference proteome</keyword>
<reference evidence="2 3" key="1">
    <citation type="submission" date="2018-05" db="EMBL/GenBank/DDBJ databases">
        <title>Chitinophaga sp. K3CV102501T nov., isolated from isolated from a monsoon evergreen broad-leaved forest soil.</title>
        <authorList>
            <person name="Lv Y."/>
        </authorList>
    </citation>
    <scope>NUCLEOTIDE SEQUENCE [LARGE SCALE GENOMIC DNA]</scope>
    <source>
        <strain evidence="2 3">GDMCC 1.1325</strain>
    </source>
</reference>
<sequence>MFLLKWLNRSLAFSLEIIMLIVAVYVPVKIIASPWLRYAVAAGLLLLIIVLWGTWAAPTATRRLKLPYIVIFKFLIYLIPTYLLFKMGMKNYAWMLYGLVVTTEIAAVLFNEYN</sequence>
<dbReference type="AlphaFoldDB" id="A0A365XW76"/>
<protein>
    <recommendedName>
        <fullName evidence="4">DUF2568 domain-containing protein</fullName>
    </recommendedName>
</protein>
<keyword evidence="1" id="KW-1133">Transmembrane helix</keyword>
<dbReference type="Proteomes" id="UP000253410">
    <property type="component" value="Unassembled WGS sequence"/>
</dbReference>
<feature type="transmembrane region" description="Helical" evidence="1">
    <location>
        <begin position="35"/>
        <end position="54"/>
    </location>
</feature>
<feature type="transmembrane region" description="Helical" evidence="1">
    <location>
        <begin position="92"/>
        <end position="110"/>
    </location>
</feature>
<keyword evidence="1" id="KW-0472">Membrane</keyword>